<keyword evidence="1" id="KW-0472">Membrane</keyword>
<feature type="transmembrane region" description="Helical" evidence="1">
    <location>
        <begin position="82"/>
        <end position="103"/>
    </location>
</feature>
<evidence type="ECO:0000256" key="1">
    <source>
        <dbReference type="SAM" id="Phobius"/>
    </source>
</evidence>
<evidence type="ECO:0000313" key="2">
    <source>
        <dbReference type="EMBL" id="PHP52799.1"/>
    </source>
</evidence>
<sequence length="216" mass="22977">MVNGATNYLEYRAEFEAQGMTWLAVWGQGTLLTTMLAFPLLVGSLVAQIAVGEHSGRNWQRMRANHLQGVMLRGKVMHMVQIAVLTALVLLGEFAVTGLLLGFDLADIGPFLLRGIPVALAVLATEVFVAWLGVVMTSFASVMTVVLAGTVIGSFLILVVPQMAPFYPLSVMTAACSPRDLYSVASVGSILVTTAVVAAWSGVWTALLRRAVAKVA</sequence>
<dbReference type="EMBL" id="MTPX02000041">
    <property type="protein sequence ID" value="PHP52799.1"/>
    <property type="molecule type" value="Genomic_DNA"/>
</dbReference>
<evidence type="ECO:0000313" key="3">
    <source>
        <dbReference type="Proteomes" id="UP000194577"/>
    </source>
</evidence>
<gene>
    <name evidence="2" type="ORF">BW737_007670</name>
</gene>
<feature type="transmembrane region" description="Helical" evidence="1">
    <location>
        <begin position="115"/>
        <end position="135"/>
    </location>
</feature>
<organism evidence="2 3">
    <name type="scientific">Actinomyces ruminis</name>
    <dbReference type="NCBI Taxonomy" id="1937003"/>
    <lineage>
        <taxon>Bacteria</taxon>
        <taxon>Bacillati</taxon>
        <taxon>Actinomycetota</taxon>
        <taxon>Actinomycetes</taxon>
        <taxon>Actinomycetales</taxon>
        <taxon>Actinomycetaceae</taxon>
        <taxon>Actinomyces</taxon>
    </lineage>
</organism>
<keyword evidence="1" id="KW-1133">Transmembrane helix</keyword>
<reference evidence="2 3" key="1">
    <citation type="submission" date="2017-10" db="EMBL/GenBank/DDBJ databases">
        <title>Draft genome sequence of cellulolytic Actinomyces sp CtC72 isolated from cattle rumen fluid.</title>
        <authorList>
            <person name="Joshi A.J."/>
            <person name="Vasudevan G."/>
            <person name="Lanjekar V.B."/>
            <person name="Hivarkar S."/>
            <person name="Engineer A."/>
            <person name="Pore S.D."/>
            <person name="Dhakephalkar P.K."/>
            <person name="Dagar S."/>
        </authorList>
    </citation>
    <scope>NUCLEOTIDE SEQUENCE [LARGE SCALE GENOMIC DNA]</scope>
    <source>
        <strain evidence="3">CtC72</strain>
    </source>
</reference>
<comment type="caution">
    <text evidence="2">The sequence shown here is derived from an EMBL/GenBank/DDBJ whole genome shotgun (WGS) entry which is preliminary data.</text>
</comment>
<feature type="transmembrane region" description="Helical" evidence="1">
    <location>
        <begin position="30"/>
        <end position="52"/>
    </location>
</feature>
<keyword evidence="1" id="KW-0812">Transmembrane</keyword>
<proteinExistence type="predicted"/>
<feature type="transmembrane region" description="Helical" evidence="1">
    <location>
        <begin position="142"/>
        <end position="164"/>
    </location>
</feature>
<dbReference type="Proteomes" id="UP000194577">
    <property type="component" value="Unassembled WGS sequence"/>
</dbReference>
<keyword evidence="3" id="KW-1185">Reference proteome</keyword>
<protein>
    <submittedName>
        <fullName evidence="2">ABC transporter permease</fullName>
    </submittedName>
</protein>
<accession>A0ABX4MBF4</accession>
<feature type="transmembrane region" description="Helical" evidence="1">
    <location>
        <begin position="184"/>
        <end position="208"/>
    </location>
</feature>
<name>A0ABX4MBF4_9ACTO</name>